<dbReference type="RefSeq" id="WP_092267787.1">
    <property type="nucleotide sequence ID" value="NZ_BJOE01000008.1"/>
</dbReference>
<dbReference type="Gene3D" id="2.60.40.790">
    <property type="match status" value="1"/>
</dbReference>
<name>A0A1I3SXE7_9BACL</name>
<evidence type="ECO:0000313" key="6">
    <source>
        <dbReference type="Proteomes" id="UP000198915"/>
    </source>
</evidence>
<proteinExistence type="inferred from homology"/>
<evidence type="ECO:0000256" key="3">
    <source>
        <dbReference type="SAM" id="MobiDB-lite"/>
    </source>
</evidence>
<dbReference type="InterPro" id="IPR008978">
    <property type="entry name" value="HSP20-like_chaperone"/>
</dbReference>
<dbReference type="SUPFAM" id="SSF49764">
    <property type="entry name" value="HSP20-like chaperones"/>
    <property type="match status" value="1"/>
</dbReference>
<reference evidence="6" key="1">
    <citation type="submission" date="2016-10" db="EMBL/GenBank/DDBJ databases">
        <authorList>
            <person name="Varghese N."/>
            <person name="Submissions S."/>
        </authorList>
    </citation>
    <scope>NUCLEOTIDE SEQUENCE [LARGE SCALE GENOMIC DNA]</scope>
    <source>
        <strain evidence="6">OK042</strain>
    </source>
</reference>
<protein>
    <submittedName>
        <fullName evidence="5">Molecular chaperone IbpA, HSP20 family</fullName>
    </submittedName>
</protein>
<dbReference type="PROSITE" id="PS01031">
    <property type="entry name" value="SHSP"/>
    <property type="match status" value="1"/>
</dbReference>
<dbReference type="AlphaFoldDB" id="A0A1I3SXE7"/>
<comment type="similarity">
    <text evidence="1 2">Belongs to the small heat shock protein (HSP20) family.</text>
</comment>
<evidence type="ECO:0000313" key="5">
    <source>
        <dbReference type="EMBL" id="SFJ63534.1"/>
    </source>
</evidence>
<dbReference type="CDD" id="cd06464">
    <property type="entry name" value="ACD_sHsps-like"/>
    <property type="match status" value="1"/>
</dbReference>
<evidence type="ECO:0000256" key="1">
    <source>
        <dbReference type="PROSITE-ProRule" id="PRU00285"/>
    </source>
</evidence>
<dbReference type="InterPro" id="IPR031107">
    <property type="entry name" value="Small_HSP"/>
</dbReference>
<evidence type="ECO:0000256" key="2">
    <source>
        <dbReference type="RuleBase" id="RU003616"/>
    </source>
</evidence>
<dbReference type="InterPro" id="IPR002068">
    <property type="entry name" value="A-crystallin/Hsp20_dom"/>
</dbReference>
<keyword evidence="6" id="KW-1185">Reference proteome</keyword>
<dbReference type="STRING" id="1884381.SAMN05518846_104340"/>
<dbReference type="PANTHER" id="PTHR11527">
    <property type="entry name" value="HEAT-SHOCK PROTEIN 20 FAMILY MEMBER"/>
    <property type="match status" value="1"/>
</dbReference>
<evidence type="ECO:0000259" key="4">
    <source>
        <dbReference type="PROSITE" id="PS01031"/>
    </source>
</evidence>
<accession>A0A1I3SXE7</accession>
<sequence>MKNLQETMKQLQRTSESLSKLSMNQENPWQALSQMNQLLDTNFWENLVNLTGQSTAQATTQVSEAVPTISKTRKKQKEKQREKEQPPVIMYQSDHDAFPVTDIYQTEQLVIVCCELPGFARDSLEVTLTEQRTLEIKGTIKRHPQAQFCIQQERVYGTFNRQIELPVSVSAKGMKAHYQDGLLELYLPRDGSPHDRKATFRANV</sequence>
<feature type="domain" description="SHSP" evidence="4">
    <location>
        <begin position="92"/>
        <end position="204"/>
    </location>
</feature>
<feature type="region of interest" description="Disordered" evidence="3">
    <location>
        <begin position="1"/>
        <end position="23"/>
    </location>
</feature>
<gene>
    <name evidence="5" type="ORF">SAMN05518846_104340</name>
</gene>
<dbReference type="Proteomes" id="UP000198915">
    <property type="component" value="Unassembled WGS sequence"/>
</dbReference>
<dbReference type="Pfam" id="PF00011">
    <property type="entry name" value="HSP20"/>
    <property type="match status" value="1"/>
</dbReference>
<organism evidence="5 6">
    <name type="scientific">Brevibacillus centrosporus</name>
    <dbReference type="NCBI Taxonomy" id="54910"/>
    <lineage>
        <taxon>Bacteria</taxon>
        <taxon>Bacillati</taxon>
        <taxon>Bacillota</taxon>
        <taxon>Bacilli</taxon>
        <taxon>Bacillales</taxon>
        <taxon>Paenibacillaceae</taxon>
        <taxon>Brevibacillus</taxon>
    </lineage>
</organism>
<feature type="region of interest" description="Disordered" evidence="3">
    <location>
        <begin position="56"/>
        <end position="86"/>
    </location>
</feature>
<dbReference type="EMBL" id="FORT01000004">
    <property type="protein sequence ID" value="SFJ63534.1"/>
    <property type="molecule type" value="Genomic_DNA"/>
</dbReference>